<feature type="DNA-binding region" description="H-T-H motif" evidence="4">
    <location>
        <begin position="29"/>
        <end position="48"/>
    </location>
</feature>
<dbReference type="OrthoDB" id="9809265at2"/>
<dbReference type="PANTHER" id="PTHR47506:SF6">
    <property type="entry name" value="HTH-TYPE TRANSCRIPTIONAL REPRESSOR NEMR"/>
    <property type="match status" value="1"/>
</dbReference>
<evidence type="ECO:0000256" key="1">
    <source>
        <dbReference type="ARBA" id="ARBA00023015"/>
    </source>
</evidence>
<accession>A0A1N6FL63</accession>
<dbReference type="InterPro" id="IPR001647">
    <property type="entry name" value="HTH_TetR"/>
</dbReference>
<gene>
    <name evidence="6" type="ORF">SAMN05444002_1758</name>
</gene>
<dbReference type="Gene3D" id="1.10.357.10">
    <property type="entry name" value="Tetracycline Repressor, domain 2"/>
    <property type="match status" value="1"/>
</dbReference>
<dbReference type="RefSeq" id="WP_074255861.1">
    <property type="nucleotide sequence ID" value="NZ_FSRL01000001.1"/>
</dbReference>
<name>A0A1N6FL63_9RHOB</name>
<dbReference type="Proteomes" id="UP000184932">
    <property type="component" value="Unassembled WGS sequence"/>
</dbReference>
<dbReference type="STRING" id="1217970.SAMN05444002_1758"/>
<evidence type="ECO:0000313" key="6">
    <source>
        <dbReference type="EMBL" id="SIN95991.1"/>
    </source>
</evidence>
<reference evidence="7" key="1">
    <citation type="submission" date="2016-11" db="EMBL/GenBank/DDBJ databases">
        <authorList>
            <person name="Varghese N."/>
            <person name="Submissions S."/>
        </authorList>
    </citation>
    <scope>NUCLEOTIDE SEQUENCE [LARGE SCALE GENOMIC DNA]</scope>
    <source>
        <strain evidence="7">DSM 29440</strain>
    </source>
</reference>
<sequence length="210" mass="23957">MTTGQHNRKEEIVTAAFQTLMDEGLPMLSYDAIARHGGLSRQLIRYHYPDPEELMIDLLDHMAGVYREAMIAEVTRLQGTDRLRCFFDFYFDMIEGNPKPRDNQAYDAAMSLATAHPPIRATLRGQYSLLGQVLSHELELQYPVLGIQGAQELSWLFVCLMYGHWKMVASLGFAETHRSVTRAAIDRLVESYLARPSQPETAPRIWHTTT</sequence>
<evidence type="ECO:0000313" key="7">
    <source>
        <dbReference type="Proteomes" id="UP000184932"/>
    </source>
</evidence>
<evidence type="ECO:0000256" key="4">
    <source>
        <dbReference type="PROSITE-ProRule" id="PRU00335"/>
    </source>
</evidence>
<dbReference type="PANTHER" id="PTHR47506">
    <property type="entry name" value="TRANSCRIPTIONAL REGULATORY PROTEIN"/>
    <property type="match status" value="1"/>
</dbReference>
<protein>
    <submittedName>
        <fullName evidence="6">DNA-binding transcriptional regulator, AcrR family</fullName>
    </submittedName>
</protein>
<keyword evidence="2 4" id="KW-0238">DNA-binding</keyword>
<dbReference type="GO" id="GO:0003677">
    <property type="term" value="F:DNA binding"/>
    <property type="evidence" value="ECO:0007669"/>
    <property type="project" value="UniProtKB-UniRule"/>
</dbReference>
<dbReference type="EMBL" id="FSRL01000001">
    <property type="protein sequence ID" value="SIN95991.1"/>
    <property type="molecule type" value="Genomic_DNA"/>
</dbReference>
<organism evidence="6 7">
    <name type="scientific">Vannielia litorea</name>
    <dbReference type="NCBI Taxonomy" id="1217970"/>
    <lineage>
        <taxon>Bacteria</taxon>
        <taxon>Pseudomonadati</taxon>
        <taxon>Pseudomonadota</taxon>
        <taxon>Alphaproteobacteria</taxon>
        <taxon>Rhodobacterales</taxon>
        <taxon>Paracoccaceae</taxon>
        <taxon>Vannielia</taxon>
    </lineage>
</organism>
<feature type="domain" description="HTH tetR-type" evidence="5">
    <location>
        <begin position="6"/>
        <end position="66"/>
    </location>
</feature>
<dbReference type="AlphaFoldDB" id="A0A1N6FL63"/>
<evidence type="ECO:0000256" key="2">
    <source>
        <dbReference type="ARBA" id="ARBA00023125"/>
    </source>
</evidence>
<dbReference type="InterPro" id="IPR009057">
    <property type="entry name" value="Homeodomain-like_sf"/>
</dbReference>
<evidence type="ECO:0000259" key="5">
    <source>
        <dbReference type="PROSITE" id="PS50977"/>
    </source>
</evidence>
<proteinExistence type="predicted"/>
<dbReference type="PROSITE" id="PS50977">
    <property type="entry name" value="HTH_TETR_2"/>
    <property type="match status" value="1"/>
</dbReference>
<dbReference type="SUPFAM" id="SSF46689">
    <property type="entry name" value="Homeodomain-like"/>
    <property type="match status" value="1"/>
</dbReference>
<keyword evidence="7" id="KW-1185">Reference proteome</keyword>
<keyword evidence="3" id="KW-0804">Transcription</keyword>
<keyword evidence="1" id="KW-0805">Transcription regulation</keyword>
<evidence type="ECO:0000256" key="3">
    <source>
        <dbReference type="ARBA" id="ARBA00023163"/>
    </source>
</evidence>